<gene>
    <name evidence="2" type="primary">zorA</name>
    <name evidence="2" type="ORF">K1Y77_01115</name>
</gene>
<feature type="transmembrane region" description="Helical" evidence="1">
    <location>
        <begin position="29"/>
        <end position="50"/>
    </location>
</feature>
<protein>
    <submittedName>
        <fullName evidence="2">Anti-phage defense ZorAB system protein ZorA</fullName>
    </submittedName>
</protein>
<dbReference type="EMBL" id="CP080627">
    <property type="protein sequence ID" value="UYV19319.1"/>
    <property type="molecule type" value="Genomic_DNA"/>
</dbReference>
<sequence length="682" mass="75648">MGINEQQLDISGLLPNFFSFPSFETASDLSAIFVVALITLFFIFLLIAVVHSWKANRRIKWLNNVLSQENEDTVFNSRSDLRNKALKRNGTEAHLWCEFDETLIEVKEGEQHKLFNVYDADYFFNAASLAPGITESRLIAAVPGFLTAIGVIGTFVGLQLGLSQLNIGNDVAVDEMKDGLAYVISGAKFAFMTSVWGVLLSVLFNFIEKCLENGVRKQIRELQVTIDKIFPRLTAEMQLKRIADDGGESREALQGLAEKIGDKMQESLLEATAGIQQGLEQSLQNVMGPAMDRLVNDASDGSQRAMEQLIETFMDKFGQQGAEQRNSMDQASKGVSDAVDSMNQALNGFISNLNQNQQAASEREQGLMRHIAEQIDSMADHNRYQQQEFLASTHAQVKAVRDVLNQHQTAAGQREQELVEHISSQVDKLVSHTQQQAENITRVTGDQLGNMSELFQKVQEKQSERERALGLQFESTIAEIKTTMQKQIEATQNLLSDSRQLQEDMANNSQSLQRLASSIHEGATELARSTTQLKEYGATLQQASTKLSTSIFSASESTEYLASENHKAAESVRMVRDQIQSAITAMERTVGNLDQMVQLADGSFKALEQHQNNYLAALKKNIGELAEQGTRLLSDYAEQANGQTRDHLKIWAQSANDYAAQMNNAANALSSVVDEIETKVGN</sequence>
<evidence type="ECO:0000256" key="1">
    <source>
        <dbReference type="SAM" id="Phobius"/>
    </source>
</evidence>
<feature type="transmembrane region" description="Helical" evidence="1">
    <location>
        <begin position="138"/>
        <end position="160"/>
    </location>
</feature>
<name>A0ABY6JPU8_9GAMM</name>
<dbReference type="NCBIfam" id="NF033915">
    <property type="entry name" value="antiphage_ZorA_2"/>
    <property type="match status" value="1"/>
</dbReference>
<evidence type="ECO:0000313" key="3">
    <source>
        <dbReference type="Proteomes" id="UP001163082"/>
    </source>
</evidence>
<organism evidence="2 3">
    <name type="scientific">Halomonas qaidamensis</name>
    <dbReference type="NCBI Taxonomy" id="2866211"/>
    <lineage>
        <taxon>Bacteria</taxon>
        <taxon>Pseudomonadati</taxon>
        <taxon>Pseudomonadota</taxon>
        <taxon>Gammaproteobacteria</taxon>
        <taxon>Oceanospirillales</taxon>
        <taxon>Halomonadaceae</taxon>
        <taxon>Halomonas</taxon>
    </lineage>
</organism>
<dbReference type="RefSeq" id="WP_264429896.1">
    <property type="nucleotide sequence ID" value="NZ_CP080627.1"/>
</dbReference>
<evidence type="ECO:0000313" key="2">
    <source>
        <dbReference type="EMBL" id="UYV19319.1"/>
    </source>
</evidence>
<keyword evidence="1" id="KW-0472">Membrane</keyword>
<keyword evidence="1" id="KW-0812">Transmembrane</keyword>
<reference evidence="2 3" key="1">
    <citation type="journal article" date="2022" name="Antonie Van Leeuwenhoek">
        <title>Whole genome sequencing of the halophilic Halomonas qaidamensis XH36, a novel species strain with high ectoine production.</title>
        <authorList>
            <person name="Zhang T."/>
            <person name="Cui T."/>
            <person name="Cao Y."/>
            <person name="Li Y."/>
            <person name="Li F."/>
            <person name="Zhu D."/>
            <person name="Xing J."/>
        </authorList>
    </citation>
    <scope>NUCLEOTIDE SEQUENCE [LARGE SCALE GENOMIC DNA]</scope>
    <source>
        <strain evidence="2 3">XH36</strain>
    </source>
</reference>
<keyword evidence="3" id="KW-1185">Reference proteome</keyword>
<dbReference type="Proteomes" id="UP001163082">
    <property type="component" value="Chromosome"/>
</dbReference>
<keyword evidence="1" id="KW-1133">Transmembrane helix</keyword>
<proteinExistence type="predicted"/>
<accession>A0ABY6JPU8</accession>